<dbReference type="InterPro" id="IPR036676">
    <property type="entry name" value="PurM-like_C_sf"/>
</dbReference>
<evidence type="ECO:0000313" key="16">
    <source>
        <dbReference type="Proteomes" id="UP001164803"/>
    </source>
</evidence>
<keyword evidence="12" id="KW-0658">Purine biosynthesis</keyword>
<reference evidence="15" key="1">
    <citation type="submission" date="2022-08" db="EMBL/GenBank/DDBJ databases">
        <title>Alicyclobacillus dauci DSM2870, complete genome.</title>
        <authorList>
            <person name="Wang Q."/>
            <person name="Cai R."/>
            <person name="Wang Z."/>
        </authorList>
    </citation>
    <scope>NUCLEOTIDE SEQUENCE</scope>
    <source>
        <strain evidence="15">DSM 28700</strain>
    </source>
</reference>
<dbReference type="RefSeq" id="WP_268044008.1">
    <property type="nucleotide sequence ID" value="NZ_CP104064.1"/>
</dbReference>
<accession>A0ABY6Z1E3</accession>
<comment type="pathway">
    <text evidence="1 12">Purine metabolism; IMP biosynthesis via de novo pathway; 5-amino-1-(5-phospho-D-ribosyl)imidazole from N(2)-formyl-N(1)-(5-phospho-D-ribosyl)glycinamide: step 2/2.</text>
</comment>
<dbReference type="InterPro" id="IPR010918">
    <property type="entry name" value="PurM-like_C_dom"/>
</dbReference>
<evidence type="ECO:0000256" key="12">
    <source>
        <dbReference type="HAMAP-Rule" id="MF_00741"/>
    </source>
</evidence>
<dbReference type="EC" id="6.3.3.1" evidence="3 12"/>
<gene>
    <name evidence="12 15" type="primary">purM</name>
    <name evidence="15" type="ORF">NZD86_21125</name>
</gene>
<name>A0ABY6Z1E3_9BACL</name>
<evidence type="ECO:0000256" key="8">
    <source>
        <dbReference type="ARBA" id="ARBA00031908"/>
    </source>
</evidence>
<dbReference type="GO" id="GO:0004641">
    <property type="term" value="F:phosphoribosylformylglycinamidine cyclo-ligase activity"/>
    <property type="evidence" value="ECO:0007669"/>
    <property type="project" value="UniProtKB-EC"/>
</dbReference>
<evidence type="ECO:0000256" key="11">
    <source>
        <dbReference type="ARBA" id="ARBA00049057"/>
    </source>
</evidence>
<comment type="similarity">
    <text evidence="2 12">Belongs to the AIR synthase family.</text>
</comment>
<dbReference type="InterPro" id="IPR004733">
    <property type="entry name" value="PurM_cligase"/>
</dbReference>
<keyword evidence="16" id="KW-1185">Reference proteome</keyword>
<evidence type="ECO:0000256" key="10">
    <source>
        <dbReference type="ARBA" id="ARBA00033093"/>
    </source>
</evidence>
<keyword evidence="6 12" id="KW-0547">Nucleotide-binding</keyword>
<dbReference type="Proteomes" id="UP001164803">
    <property type="component" value="Chromosome"/>
</dbReference>
<evidence type="ECO:0000256" key="9">
    <source>
        <dbReference type="ARBA" id="ARBA00032931"/>
    </source>
</evidence>
<dbReference type="Pfam" id="PF02769">
    <property type="entry name" value="AIRS_C"/>
    <property type="match status" value="1"/>
</dbReference>
<comment type="subcellular location">
    <subcellularLocation>
        <location evidence="12">Cytoplasm</location>
    </subcellularLocation>
</comment>
<evidence type="ECO:0000256" key="6">
    <source>
        <dbReference type="ARBA" id="ARBA00022741"/>
    </source>
</evidence>
<dbReference type="EMBL" id="CP104064">
    <property type="protein sequence ID" value="WAH36646.1"/>
    <property type="molecule type" value="Genomic_DNA"/>
</dbReference>
<keyword evidence="5 12" id="KW-0436">Ligase</keyword>
<dbReference type="PANTHER" id="PTHR10520">
    <property type="entry name" value="TRIFUNCTIONAL PURINE BIOSYNTHETIC PROTEIN ADENOSINE-3-RELATED"/>
    <property type="match status" value="1"/>
</dbReference>
<comment type="catalytic activity">
    <reaction evidence="11 12">
        <text>2-formamido-N(1)-(5-O-phospho-beta-D-ribosyl)acetamidine + ATP = 5-amino-1-(5-phospho-beta-D-ribosyl)imidazole + ADP + phosphate + H(+)</text>
        <dbReference type="Rhea" id="RHEA:23032"/>
        <dbReference type="ChEBI" id="CHEBI:15378"/>
        <dbReference type="ChEBI" id="CHEBI:30616"/>
        <dbReference type="ChEBI" id="CHEBI:43474"/>
        <dbReference type="ChEBI" id="CHEBI:137981"/>
        <dbReference type="ChEBI" id="CHEBI:147287"/>
        <dbReference type="ChEBI" id="CHEBI:456216"/>
        <dbReference type="EC" id="6.3.3.1"/>
    </reaction>
</comment>
<evidence type="ECO:0000259" key="14">
    <source>
        <dbReference type="Pfam" id="PF02769"/>
    </source>
</evidence>
<dbReference type="Gene3D" id="3.90.650.10">
    <property type="entry name" value="PurM-like C-terminal domain"/>
    <property type="match status" value="1"/>
</dbReference>
<organism evidence="15 16">
    <name type="scientific">Alicyclobacillus dauci</name>
    <dbReference type="NCBI Taxonomy" id="1475485"/>
    <lineage>
        <taxon>Bacteria</taxon>
        <taxon>Bacillati</taxon>
        <taxon>Bacillota</taxon>
        <taxon>Bacilli</taxon>
        <taxon>Bacillales</taxon>
        <taxon>Alicyclobacillaceae</taxon>
        <taxon>Alicyclobacillus</taxon>
    </lineage>
</organism>
<evidence type="ECO:0000256" key="5">
    <source>
        <dbReference type="ARBA" id="ARBA00022598"/>
    </source>
</evidence>
<dbReference type="Gene3D" id="3.30.1330.10">
    <property type="entry name" value="PurM-like, N-terminal domain"/>
    <property type="match status" value="1"/>
</dbReference>
<evidence type="ECO:0000259" key="13">
    <source>
        <dbReference type="Pfam" id="PF00586"/>
    </source>
</evidence>
<evidence type="ECO:0000256" key="1">
    <source>
        <dbReference type="ARBA" id="ARBA00004686"/>
    </source>
</evidence>
<dbReference type="SUPFAM" id="SSF56042">
    <property type="entry name" value="PurM C-terminal domain-like"/>
    <property type="match status" value="1"/>
</dbReference>
<dbReference type="InterPro" id="IPR016188">
    <property type="entry name" value="PurM-like_N"/>
</dbReference>
<dbReference type="HAMAP" id="MF_00741">
    <property type="entry name" value="AIRS"/>
    <property type="match status" value="1"/>
</dbReference>
<sequence>MDLYKDAGVDIAAGNEAASRYKALSQRTKRPEVLGQIGGFASGFALDLTRFPEPVLVSGTDGVGTKLKVAFAADKHDTIGIDCVAMCVNDILTIGAEPLYFLDYLATGKLDVDVAEAVVAGIAAGCEMAGAALVGGETAEMPGMYAGGEYDVAGFAVGVVNRSQMIDGANVRPGDVVLGLASTGPHSNGYSLVRKLVTDAGLQWTDPFPGENETVAETLLRPTRIYVRSILSLLERRLPVHAMAHITGGGLNENIPRVLPGGTAVEIDRNAWPLPNVFQWLLGRSGMAFPEAARVWNMGIGYVLVVPEGEAYAVTTALTELGETVYRIGRVVEGDQVVTFTE</sequence>
<dbReference type="SUPFAM" id="SSF55326">
    <property type="entry name" value="PurM N-terminal domain-like"/>
    <property type="match status" value="1"/>
</dbReference>
<dbReference type="InterPro" id="IPR036921">
    <property type="entry name" value="PurM-like_N_sf"/>
</dbReference>
<protein>
    <recommendedName>
        <fullName evidence="4 12">Phosphoribosylformylglycinamidine cyclo-ligase</fullName>
        <ecNumber evidence="3 12">6.3.3.1</ecNumber>
    </recommendedName>
    <alternativeName>
        <fullName evidence="9 12">AIR synthase</fullName>
    </alternativeName>
    <alternativeName>
        <fullName evidence="10 12">AIRS</fullName>
    </alternativeName>
    <alternativeName>
        <fullName evidence="8 12">Phosphoribosyl-aminoimidazole synthetase</fullName>
    </alternativeName>
</protein>
<proteinExistence type="inferred from homology"/>
<feature type="domain" description="PurM-like C-terminal" evidence="14">
    <location>
        <begin position="172"/>
        <end position="337"/>
    </location>
</feature>
<evidence type="ECO:0000256" key="4">
    <source>
        <dbReference type="ARBA" id="ARBA00020367"/>
    </source>
</evidence>
<evidence type="ECO:0000256" key="3">
    <source>
        <dbReference type="ARBA" id="ARBA00013047"/>
    </source>
</evidence>
<dbReference type="CDD" id="cd02196">
    <property type="entry name" value="PurM"/>
    <property type="match status" value="1"/>
</dbReference>
<feature type="domain" description="PurM-like N-terminal" evidence="13">
    <location>
        <begin position="55"/>
        <end position="160"/>
    </location>
</feature>
<dbReference type="NCBIfam" id="TIGR00878">
    <property type="entry name" value="purM"/>
    <property type="match status" value="1"/>
</dbReference>
<evidence type="ECO:0000256" key="7">
    <source>
        <dbReference type="ARBA" id="ARBA00022840"/>
    </source>
</evidence>
<evidence type="ECO:0000256" key="2">
    <source>
        <dbReference type="ARBA" id="ARBA00010280"/>
    </source>
</evidence>
<keyword evidence="12" id="KW-0963">Cytoplasm</keyword>
<evidence type="ECO:0000313" key="15">
    <source>
        <dbReference type="EMBL" id="WAH36646.1"/>
    </source>
</evidence>
<dbReference type="Pfam" id="PF00586">
    <property type="entry name" value="AIRS"/>
    <property type="match status" value="1"/>
</dbReference>
<dbReference type="PANTHER" id="PTHR10520:SF12">
    <property type="entry name" value="TRIFUNCTIONAL PURINE BIOSYNTHETIC PROTEIN ADENOSINE-3"/>
    <property type="match status" value="1"/>
</dbReference>
<keyword evidence="7 12" id="KW-0067">ATP-binding</keyword>